<dbReference type="GO" id="GO:0005524">
    <property type="term" value="F:ATP binding"/>
    <property type="evidence" value="ECO:0007669"/>
    <property type="project" value="UniProtKB-UniRule"/>
</dbReference>
<accession>A0A369KAK7</accession>
<reference evidence="15" key="1">
    <citation type="submission" date="2018-04" db="EMBL/GenBank/DDBJ databases">
        <title>Whole genome sequencing of Hypsizygus marmoreus.</title>
        <authorList>
            <person name="Choi I.-G."/>
            <person name="Min B."/>
            <person name="Kim J.-G."/>
            <person name="Kim S."/>
            <person name="Oh Y.-L."/>
            <person name="Kong W.-S."/>
            <person name="Park H."/>
            <person name="Jeong J."/>
            <person name="Song E.-S."/>
        </authorList>
    </citation>
    <scope>NUCLEOTIDE SEQUENCE [LARGE SCALE GENOMIC DNA]</scope>
    <source>
        <strain evidence="15">51987-8</strain>
    </source>
</reference>
<keyword evidence="1 12" id="KW-0547">Nucleotide-binding</keyword>
<dbReference type="InterPro" id="IPR037056">
    <property type="entry name" value="RNase_H1_N_sf"/>
</dbReference>
<sequence>MPKGTKQKFYAVLHGRRGPKVYTSWEDYRAATQSFSGASAKSFFTYEDAQNWLESSGIYIHQRQQGVTMIPTPPPTASNHSRYPNSSKYWANHKLNKVDIGVQTSQVGDIDIQTANDVRQDAAHDLVRRHWPPAPTRQASNDVPNEPAPTDNHKSAEVRLSDEQRRVFDLVKSGENVFFTGPAGTGKSVLLRAIIRELRRVTTVAVTATTGIAGLNIGGSTVHSFAGIGLGKEPAEKLAVKIAGSNRLRDRWTSVKVLIVDEISMMDATLFDKLEYIARVVRNCPRPFGGIQLVLSGDFFQLPPVPDQSYEYKMVATYAFDANSWSKCIARPIFLSQVFRQKDNTFVDILSSMRLGILTLEHVQLLTKLSRPLHYDDGIEPSHLFPLRREVEACNNSRLAALTGPEYMYSSTDSAGYDYRNIPISKKSAELLLDRIVAIPKITLKVGAQVMLIQNIEQGVLVNGSAGKVVEFLTTHEAVKRSIQIATFKPAKTLPQAPPQPQSPDLDLDPMKGLGLRPINDNIFSHREKWPLVHFTNGCELLCAPLQFTVEGFMGNVEAMRLQVPLILAWAMTIHKSQGQTLERVKVDLGQIFEKGQGYVALSRATTMEHLQLENFQPSKVMAHPRVLNWQEFWTGYGQEDSSYAAYDTTHDEMDSEEALSRFWDDTDISATNS</sequence>
<dbReference type="OrthoDB" id="432234at2759"/>
<evidence type="ECO:0000256" key="4">
    <source>
        <dbReference type="ARBA" id="ARBA00022806"/>
    </source>
</evidence>
<keyword evidence="6 12" id="KW-0238">DNA-binding</keyword>
<keyword evidence="16" id="KW-1185">Reference proteome</keyword>
<comment type="subcellular location">
    <subcellularLocation>
        <location evidence="12">Nucleus</location>
    </subcellularLocation>
    <subcellularLocation>
        <location evidence="12">Mitochondrion</location>
    </subcellularLocation>
</comment>
<dbReference type="Gene3D" id="3.40.50.300">
    <property type="entry name" value="P-loop containing nucleotide triphosphate hydrolases"/>
    <property type="match status" value="2"/>
</dbReference>
<dbReference type="GO" id="GO:0016887">
    <property type="term" value="F:ATP hydrolysis activity"/>
    <property type="evidence" value="ECO:0007669"/>
    <property type="project" value="RHEA"/>
</dbReference>
<comment type="caution">
    <text evidence="15">The sequence shown here is derived from an EMBL/GenBank/DDBJ whole genome shotgun (WGS) entry which is preliminary data.</text>
</comment>
<dbReference type="Proteomes" id="UP000076154">
    <property type="component" value="Unassembled WGS sequence"/>
</dbReference>
<comment type="similarity">
    <text evidence="12">Belongs to the helicase family. PIF1 subfamily.</text>
</comment>
<dbReference type="GO" id="GO:0043139">
    <property type="term" value="F:5'-3' DNA helicase activity"/>
    <property type="evidence" value="ECO:0007669"/>
    <property type="project" value="UniProtKB-UniRule"/>
</dbReference>
<dbReference type="InParanoid" id="A0A369KAK7"/>
<dbReference type="Gene3D" id="3.40.970.10">
    <property type="entry name" value="Ribonuclease H1, N-terminal domain"/>
    <property type="match status" value="1"/>
</dbReference>
<proteinExistence type="inferred from homology"/>
<evidence type="ECO:0000256" key="10">
    <source>
        <dbReference type="ARBA" id="ARBA00023235"/>
    </source>
</evidence>
<dbReference type="EMBL" id="LUEZ02000010">
    <property type="protein sequence ID" value="RDB29695.1"/>
    <property type="molecule type" value="Genomic_DNA"/>
</dbReference>
<comment type="cofactor">
    <cofactor evidence="12">
        <name>Mg(2+)</name>
        <dbReference type="ChEBI" id="CHEBI:18420"/>
    </cofactor>
</comment>
<dbReference type="SUPFAM" id="SSF55658">
    <property type="entry name" value="L9 N-domain-like"/>
    <property type="match status" value="1"/>
</dbReference>
<dbReference type="GO" id="GO:0000723">
    <property type="term" value="P:telomere maintenance"/>
    <property type="evidence" value="ECO:0007669"/>
    <property type="project" value="InterPro"/>
</dbReference>
<dbReference type="InterPro" id="IPR009027">
    <property type="entry name" value="Ribosomal_bL9/RNase_H1_N"/>
</dbReference>
<dbReference type="InterPro" id="IPR003593">
    <property type="entry name" value="AAA+_ATPase"/>
</dbReference>
<dbReference type="AlphaFoldDB" id="A0A369KAK7"/>
<protein>
    <recommendedName>
        <fullName evidence="12">ATP-dependent DNA helicase PIF1</fullName>
        <ecNumber evidence="12">5.6.2.3</ecNumber>
    </recommendedName>
    <alternativeName>
        <fullName evidence="12">DNA 5'-3' helicase PIF1</fullName>
    </alternativeName>
    <alternativeName>
        <fullName evidence="12">DNA repair and recombination helicase PIF1</fullName>
    </alternativeName>
</protein>
<dbReference type="GO" id="GO:0005634">
    <property type="term" value="C:nucleus"/>
    <property type="evidence" value="ECO:0007669"/>
    <property type="project" value="UniProtKB-SubCell"/>
</dbReference>
<evidence type="ECO:0000256" key="8">
    <source>
        <dbReference type="ARBA" id="ARBA00023172"/>
    </source>
</evidence>
<dbReference type="InterPro" id="IPR049163">
    <property type="entry name" value="Pif1-like_2B_dom"/>
</dbReference>
<dbReference type="SMART" id="SM00382">
    <property type="entry name" value="AAA"/>
    <property type="match status" value="1"/>
</dbReference>
<evidence type="ECO:0000256" key="1">
    <source>
        <dbReference type="ARBA" id="ARBA00022741"/>
    </source>
</evidence>
<dbReference type="InterPro" id="IPR048293">
    <property type="entry name" value="PIF1_RRM3_pfh1"/>
</dbReference>
<feature type="region of interest" description="Disordered" evidence="13">
    <location>
        <begin position="130"/>
        <end position="157"/>
    </location>
</feature>
<dbReference type="STRING" id="39966.A0A369KAK7"/>
<dbReference type="InterPro" id="IPR010285">
    <property type="entry name" value="DNA_helicase_pif1-like_DEAD"/>
</dbReference>
<dbReference type="InterPro" id="IPR027417">
    <property type="entry name" value="P-loop_NTPase"/>
</dbReference>
<keyword evidence="10 12" id="KW-0413">Isomerase</keyword>
<comment type="function">
    <text evidence="12">DNA-dependent ATPase and 5'-3' DNA helicase required for the maintenance of both mitochondrial and nuclear genome stability.</text>
</comment>
<evidence type="ECO:0000256" key="2">
    <source>
        <dbReference type="ARBA" id="ARBA00022763"/>
    </source>
</evidence>
<feature type="DNA-binding region" evidence="12">
    <location>
        <begin position="597"/>
        <end position="616"/>
    </location>
</feature>
<evidence type="ECO:0000256" key="12">
    <source>
        <dbReference type="HAMAP-Rule" id="MF_03176"/>
    </source>
</evidence>
<keyword evidence="2 12" id="KW-0227">DNA damage</keyword>
<dbReference type="InterPro" id="IPR051055">
    <property type="entry name" value="PIF1_helicase"/>
</dbReference>
<dbReference type="GO" id="GO:0003677">
    <property type="term" value="F:DNA binding"/>
    <property type="evidence" value="ECO:0007669"/>
    <property type="project" value="UniProtKB-KW"/>
</dbReference>
<dbReference type="CDD" id="cd18809">
    <property type="entry name" value="SF1_C_RecD"/>
    <property type="match status" value="1"/>
</dbReference>
<dbReference type="InterPro" id="IPR011320">
    <property type="entry name" value="RNase_H1_N"/>
</dbReference>
<dbReference type="Pfam" id="PF21530">
    <property type="entry name" value="Pif1_2B_dom"/>
    <property type="match status" value="1"/>
</dbReference>
<organism evidence="15 16">
    <name type="scientific">Hypsizygus marmoreus</name>
    <name type="common">White beech mushroom</name>
    <name type="synonym">Agaricus marmoreus</name>
    <dbReference type="NCBI Taxonomy" id="39966"/>
    <lineage>
        <taxon>Eukaryota</taxon>
        <taxon>Fungi</taxon>
        <taxon>Dikarya</taxon>
        <taxon>Basidiomycota</taxon>
        <taxon>Agaricomycotina</taxon>
        <taxon>Agaricomycetes</taxon>
        <taxon>Agaricomycetidae</taxon>
        <taxon>Agaricales</taxon>
        <taxon>Tricholomatineae</taxon>
        <taxon>Lyophyllaceae</taxon>
        <taxon>Hypsizygus</taxon>
    </lineage>
</organism>
<evidence type="ECO:0000256" key="5">
    <source>
        <dbReference type="ARBA" id="ARBA00022840"/>
    </source>
</evidence>
<dbReference type="PANTHER" id="PTHR47642:SF5">
    <property type="entry name" value="ATP-DEPENDENT DNA HELICASE"/>
    <property type="match status" value="1"/>
</dbReference>
<evidence type="ECO:0000313" key="15">
    <source>
        <dbReference type="EMBL" id="RDB29695.1"/>
    </source>
</evidence>
<keyword evidence="9 12" id="KW-0234">DNA repair</keyword>
<keyword evidence="7 12" id="KW-0496">Mitochondrion</keyword>
<dbReference type="GO" id="GO:0005739">
    <property type="term" value="C:mitochondrion"/>
    <property type="evidence" value="ECO:0007669"/>
    <property type="project" value="UniProtKB-SubCell"/>
</dbReference>
<feature type="binding site" evidence="12">
    <location>
        <begin position="181"/>
        <end position="188"/>
    </location>
    <ligand>
        <name>ATP</name>
        <dbReference type="ChEBI" id="CHEBI:30616"/>
    </ligand>
</feature>
<keyword evidence="4 12" id="KW-0347">Helicase</keyword>
<comment type="catalytic activity">
    <reaction evidence="12">
        <text>ATP + H2O = ADP + phosphate + H(+)</text>
        <dbReference type="Rhea" id="RHEA:13065"/>
        <dbReference type="ChEBI" id="CHEBI:15377"/>
        <dbReference type="ChEBI" id="CHEBI:15378"/>
        <dbReference type="ChEBI" id="CHEBI:30616"/>
        <dbReference type="ChEBI" id="CHEBI:43474"/>
        <dbReference type="ChEBI" id="CHEBI:456216"/>
        <dbReference type="EC" id="5.6.2.3"/>
    </reaction>
</comment>
<dbReference type="PANTHER" id="PTHR47642">
    <property type="entry name" value="ATP-DEPENDENT DNA HELICASE"/>
    <property type="match status" value="1"/>
</dbReference>
<evidence type="ECO:0000256" key="6">
    <source>
        <dbReference type="ARBA" id="ARBA00023125"/>
    </source>
</evidence>
<dbReference type="CDD" id="cd18037">
    <property type="entry name" value="DEXSc_Pif1_like"/>
    <property type="match status" value="1"/>
</dbReference>
<evidence type="ECO:0000313" key="16">
    <source>
        <dbReference type="Proteomes" id="UP000076154"/>
    </source>
</evidence>
<keyword evidence="8 12" id="KW-0233">DNA recombination</keyword>
<gene>
    <name evidence="15" type="primary">pif1_2</name>
    <name evidence="12" type="synonym">PIF1</name>
    <name evidence="15" type="ORF">Hypma_015158</name>
</gene>
<evidence type="ECO:0000259" key="14">
    <source>
        <dbReference type="SMART" id="SM00382"/>
    </source>
</evidence>
<dbReference type="GO" id="GO:0006281">
    <property type="term" value="P:DNA repair"/>
    <property type="evidence" value="ECO:0007669"/>
    <property type="project" value="UniProtKB-UniRule"/>
</dbReference>
<feature type="domain" description="AAA+ ATPase" evidence="14">
    <location>
        <begin position="173"/>
        <end position="343"/>
    </location>
</feature>
<dbReference type="EC" id="5.6.2.3" evidence="12"/>
<evidence type="ECO:0000256" key="9">
    <source>
        <dbReference type="ARBA" id="ARBA00023204"/>
    </source>
</evidence>
<dbReference type="Pfam" id="PF01693">
    <property type="entry name" value="Cauli_VI"/>
    <property type="match status" value="1"/>
</dbReference>
<keyword evidence="5 12" id="KW-0067">ATP-binding</keyword>
<evidence type="ECO:0000256" key="3">
    <source>
        <dbReference type="ARBA" id="ARBA00022801"/>
    </source>
</evidence>
<evidence type="ECO:0000256" key="11">
    <source>
        <dbReference type="ARBA" id="ARBA00023242"/>
    </source>
</evidence>
<keyword evidence="11 12" id="KW-0539">Nucleus</keyword>
<comment type="subunit">
    <text evidence="12">Monomer.</text>
</comment>
<keyword evidence="3 12" id="KW-0378">Hydrolase</keyword>
<dbReference type="GO" id="GO:0006310">
    <property type="term" value="P:DNA recombination"/>
    <property type="evidence" value="ECO:0007669"/>
    <property type="project" value="UniProtKB-UniRule"/>
</dbReference>
<dbReference type="Pfam" id="PF05970">
    <property type="entry name" value="PIF1"/>
    <property type="match status" value="1"/>
</dbReference>
<evidence type="ECO:0000256" key="7">
    <source>
        <dbReference type="ARBA" id="ARBA00023128"/>
    </source>
</evidence>
<evidence type="ECO:0000256" key="13">
    <source>
        <dbReference type="SAM" id="MobiDB-lite"/>
    </source>
</evidence>
<dbReference type="HAMAP" id="MF_03176">
    <property type="entry name" value="PIF1"/>
    <property type="match status" value="1"/>
</dbReference>
<name>A0A369KAK7_HYPMA</name>
<dbReference type="SUPFAM" id="SSF52540">
    <property type="entry name" value="P-loop containing nucleoside triphosphate hydrolases"/>
    <property type="match status" value="2"/>
</dbReference>